<comment type="caution">
    <text evidence="2">The sequence shown here is derived from an EMBL/GenBank/DDBJ whole genome shotgun (WGS) entry which is preliminary data.</text>
</comment>
<evidence type="ECO:0000259" key="1">
    <source>
        <dbReference type="PROSITE" id="PS50404"/>
    </source>
</evidence>
<dbReference type="PANTHER" id="PTHR43968:SF6">
    <property type="entry name" value="GLUTATHIONE S-TRANSFERASE OMEGA"/>
    <property type="match status" value="1"/>
</dbReference>
<reference evidence="3" key="1">
    <citation type="submission" date="2017-05" db="EMBL/GenBank/DDBJ databases">
        <authorList>
            <person name="Lin X."/>
        </authorList>
    </citation>
    <scope>NUCLEOTIDE SEQUENCE [LARGE SCALE GENOMIC DNA]</scope>
    <source>
        <strain evidence="3">JLT2012</strain>
    </source>
</reference>
<dbReference type="Pfam" id="PF13409">
    <property type="entry name" value="GST_N_2"/>
    <property type="match status" value="1"/>
</dbReference>
<dbReference type="Gene3D" id="1.20.1050.10">
    <property type="match status" value="1"/>
</dbReference>
<dbReference type="Gene3D" id="3.40.30.10">
    <property type="entry name" value="Glutaredoxin"/>
    <property type="match status" value="1"/>
</dbReference>
<dbReference type="PANTHER" id="PTHR43968">
    <property type="match status" value="1"/>
</dbReference>
<sequence>MPDSGPGAGASVSVRESWGKSSMKLFMSYTSPYARKVRVFVRELDMDHRIDEVPVDALADPDELISVNPVSKIPALEVDGQSIHDSRVILGYLASVQEAGELYPQPNDPKRWAAMTLASHIDAILDAAVAWRMETQRQPGERSVFWQNRWKGKIERALDALPEMLAGAPAYVPYAEMLSVIALEYLDFRHSMMDWRRGRPALVELHDKWAAKGSMVSTQFPHA</sequence>
<protein>
    <recommendedName>
        <fullName evidence="1">GST N-terminal domain-containing protein</fullName>
    </recommendedName>
</protein>
<dbReference type="AlphaFoldDB" id="A0A219B8D2"/>
<dbReference type="InterPro" id="IPR050983">
    <property type="entry name" value="GST_Omega/HSP26"/>
</dbReference>
<dbReference type="InterPro" id="IPR036249">
    <property type="entry name" value="Thioredoxin-like_sf"/>
</dbReference>
<dbReference type="SUPFAM" id="SSF47616">
    <property type="entry name" value="GST C-terminal domain-like"/>
    <property type="match status" value="1"/>
</dbReference>
<dbReference type="PROSITE" id="PS50404">
    <property type="entry name" value="GST_NTER"/>
    <property type="match status" value="1"/>
</dbReference>
<proteinExistence type="predicted"/>
<dbReference type="GO" id="GO:0005737">
    <property type="term" value="C:cytoplasm"/>
    <property type="evidence" value="ECO:0007669"/>
    <property type="project" value="TreeGrafter"/>
</dbReference>
<evidence type="ECO:0000313" key="2">
    <source>
        <dbReference type="EMBL" id="OWV34652.1"/>
    </source>
</evidence>
<name>A0A219B8D2_9SPHN</name>
<dbReference type="EMBL" id="NFZT01000001">
    <property type="protein sequence ID" value="OWV34652.1"/>
    <property type="molecule type" value="Genomic_DNA"/>
</dbReference>
<evidence type="ECO:0000313" key="3">
    <source>
        <dbReference type="Proteomes" id="UP000198462"/>
    </source>
</evidence>
<gene>
    <name evidence="2" type="ORF">B5C34_05760</name>
</gene>
<dbReference type="STRING" id="1234595.C725_1310"/>
<feature type="domain" description="GST N-terminal" evidence="1">
    <location>
        <begin position="21"/>
        <end position="101"/>
    </location>
</feature>
<dbReference type="InterPro" id="IPR004045">
    <property type="entry name" value="Glutathione_S-Trfase_N"/>
</dbReference>
<dbReference type="Proteomes" id="UP000198462">
    <property type="component" value="Unassembled WGS sequence"/>
</dbReference>
<dbReference type="OrthoDB" id="9795329at2"/>
<accession>A0A219B8D2</accession>
<keyword evidence="3" id="KW-1185">Reference proteome</keyword>
<dbReference type="InterPro" id="IPR036282">
    <property type="entry name" value="Glutathione-S-Trfase_C_sf"/>
</dbReference>
<organism evidence="2 3">
    <name type="scientific">Pacificimonas flava</name>
    <dbReference type="NCBI Taxonomy" id="1234595"/>
    <lineage>
        <taxon>Bacteria</taxon>
        <taxon>Pseudomonadati</taxon>
        <taxon>Pseudomonadota</taxon>
        <taxon>Alphaproteobacteria</taxon>
        <taxon>Sphingomonadales</taxon>
        <taxon>Sphingosinicellaceae</taxon>
        <taxon>Pacificimonas</taxon>
    </lineage>
</organism>
<dbReference type="SUPFAM" id="SSF52833">
    <property type="entry name" value="Thioredoxin-like"/>
    <property type="match status" value="1"/>
</dbReference>